<evidence type="ECO:0000313" key="8">
    <source>
        <dbReference type="Proteomes" id="UP001139648"/>
    </source>
</evidence>
<organism evidence="7 8">
    <name type="scientific">Nonomuraea thailandensis</name>
    <dbReference type="NCBI Taxonomy" id="1188745"/>
    <lineage>
        <taxon>Bacteria</taxon>
        <taxon>Bacillati</taxon>
        <taxon>Actinomycetota</taxon>
        <taxon>Actinomycetes</taxon>
        <taxon>Streptosporangiales</taxon>
        <taxon>Streptosporangiaceae</taxon>
        <taxon>Nonomuraea</taxon>
    </lineage>
</organism>
<comment type="catalytic activity">
    <reaction evidence="5">
        <text>a 2'-deoxyadenosine in DNA + S-adenosyl-L-methionine = an N(6)-methyl-2'-deoxyadenosine in DNA + S-adenosyl-L-homocysteine + H(+)</text>
        <dbReference type="Rhea" id="RHEA:15197"/>
        <dbReference type="Rhea" id="RHEA-COMP:12418"/>
        <dbReference type="Rhea" id="RHEA-COMP:12419"/>
        <dbReference type="ChEBI" id="CHEBI:15378"/>
        <dbReference type="ChEBI" id="CHEBI:57856"/>
        <dbReference type="ChEBI" id="CHEBI:59789"/>
        <dbReference type="ChEBI" id="CHEBI:90615"/>
        <dbReference type="ChEBI" id="CHEBI:90616"/>
        <dbReference type="EC" id="2.1.1.72"/>
    </reaction>
</comment>
<dbReference type="InterPro" id="IPR050953">
    <property type="entry name" value="N4_N6_ade-DNA_methylase"/>
</dbReference>
<dbReference type="PANTHER" id="PTHR33841">
    <property type="entry name" value="DNA METHYLTRANSFERASE YEEA-RELATED"/>
    <property type="match status" value="1"/>
</dbReference>
<feature type="domain" description="Type II methyltransferase M.TaqI-like" evidence="6">
    <location>
        <begin position="999"/>
        <end position="1037"/>
    </location>
</feature>
<dbReference type="GO" id="GO:0006304">
    <property type="term" value="P:DNA modification"/>
    <property type="evidence" value="ECO:0007669"/>
    <property type="project" value="InterPro"/>
</dbReference>
<comment type="caution">
    <text evidence="7">The sequence shown here is derived from an EMBL/GenBank/DDBJ whole genome shotgun (WGS) entry which is preliminary data.</text>
</comment>
<dbReference type="EC" id="2.1.1.72" evidence="1"/>
<dbReference type="PANTHER" id="PTHR33841:SF1">
    <property type="entry name" value="DNA METHYLTRANSFERASE A"/>
    <property type="match status" value="1"/>
</dbReference>
<dbReference type="InterPro" id="IPR029063">
    <property type="entry name" value="SAM-dependent_MTases_sf"/>
</dbReference>
<proteinExistence type="predicted"/>
<accession>A0A9X2K931</accession>
<sequence length="1651" mass="184902">MRLDSLVNRGDYFSAHYLAEVLPKDLKKKDGLLARWTAEEKDGRTTPRKGLRALGKPYFTDRPFFADMDVRLREDELPEDLPQWRKQLGELHIHVLKALGYQAQPREITVERAGKDYPVQVAYADDHLIAIECGWAAEVDAGLDGQLLHPVQLDGREQIKDATKLASWLLASENPPRYVLILAGGVVILADRATWGEGRYLAVSLDVALGRNDPAELEVIAALFGADSLLPPAEGGSEPLADLLASSRNHAVGVSKELRDGLKESVELIANEVLARIRAAGVQPGGIMEPSALARELGRESLRYLYRILFLLYAEARPELGILPTDDEDYTRGYSLARLGDLVVRDLTGEEARNGFHLYESLDLLFRMVNEGHRPRTGDEVSEEDGLRFEPLKSGLFESPSTGLIRRDLPLDEDDPRTIDTRLRNEILYKVLRKLMLTRGRRKERGGFISYAQLGINQLGAVYEGLMSYTGFIATEELYEVAKGGDPKDGSWMIPASKVDDYPSEVFVIRTDDDGNKTDEYVRYPAGSFVYRLAGRDRETSASYYTPESLTRVTVQLALQHRVTEDTTARDILSWKICEPALGSGAFLNEAINQVADLYLKRRQQELGLSIDPESYEEELQRVKAYVALHNSYGVDLNDTAIELAEVSVWLNVMHPGLQAPWFGLHLRRGNSLIGAGRRVYEAAQLTKGEWLKTAPADLPFSAGAVPSGQIHHFLLPAEGWAAVADAKEAKNLAPEQAKQLKAWQKKIRAKVSDKKSAGRRLSQLQRLQALSGRAEYLWDLVVQRLTISEREISRKIDVWGADWITQPSQAIPKEKVYEDLTAPGTPYWRLKKVMDAWCALWFWPLDKAGLLDGTGPIYGPTTSAELEQVVLAESAVRAEPEESLGFGQVYVTDSLFETGDEQLDLADAKTMVGGGPKRTAKPRSQPDPVRKVIPLSDLNDWLDFAEAVLGRADIPEDSLVASFASLADLETYEDQLPAWMGMDSAFKLSERFPWLGLAEDITEDQGFFHWELQFAHVFTAGGFDLQVGNPPWVRPEWVEASVLAELDPWFILAEKPSAAELNSRKRDILAEIRCRSYLLGELAANTGMVSFLGSRAAYDLLAGTRLNLYRAFMIRAWRNLSGQGIAGLLHPDSHFVGSQEGRLRGAAYRHLRIHAHFHNRRLLFADIDWNVEYAVQIYGTERDIYFTHVSWLYDIAPLVGSFGHDGSGESPGIKHNGYWDLRPHRDRLVHVDEAVLSMWQFLTGETDVPVEQTKLLYPVTVAEQAAITALSKVDRRLGAAFPRISAGYNETNAKKDGLIVWRAARPDNWSEVILRGPQFSVATPFAKQPPLMGRNDPVVNVATLADDAVPSTDYQRACDLETYLAAQDRWATRDGENRRYTEFYRLAWREMIPNSTERSLFPVLIPPGPAHIHLVRSMALASNRETVLVAGFWTGLPLDYLLRVTGRGHLDISGARTMPAPDPGHHMAEALLLRTMRLNCLTTAYADLWAELYNDDWTRESWVVDWPGMSPLGEINPIWETVTPLRSEYQRRAGLVELDVLVSVMLGMGVDELIAAYRARFAHLVTYESAMWFDAKGRRLAENFNAYGHGQTKADFETLMAHLDPEINGPAPDGYAAPFYKADREAEYRQAHAVFAERLKQAQAVQEGSQ</sequence>
<evidence type="ECO:0000256" key="1">
    <source>
        <dbReference type="ARBA" id="ARBA00011900"/>
    </source>
</evidence>
<name>A0A9X2K931_9ACTN</name>
<keyword evidence="4" id="KW-0949">S-adenosyl-L-methionine</keyword>
<protein>
    <recommendedName>
        <fullName evidence="1">site-specific DNA-methyltransferase (adenine-specific)</fullName>
        <ecNumber evidence="1">2.1.1.72</ecNumber>
    </recommendedName>
</protein>
<evidence type="ECO:0000256" key="3">
    <source>
        <dbReference type="ARBA" id="ARBA00022679"/>
    </source>
</evidence>
<dbReference type="GO" id="GO:0032259">
    <property type="term" value="P:methylation"/>
    <property type="evidence" value="ECO:0007669"/>
    <property type="project" value="UniProtKB-KW"/>
</dbReference>
<reference evidence="7" key="1">
    <citation type="submission" date="2022-06" db="EMBL/GenBank/DDBJ databases">
        <title>Sequencing the genomes of 1000 actinobacteria strains.</title>
        <authorList>
            <person name="Klenk H.-P."/>
        </authorList>
    </citation>
    <scope>NUCLEOTIDE SEQUENCE</scope>
    <source>
        <strain evidence="7">DSM 46694</strain>
    </source>
</reference>
<gene>
    <name evidence="7" type="ORF">HD597_012322</name>
</gene>
<dbReference type="SUPFAM" id="SSF53335">
    <property type="entry name" value="S-adenosyl-L-methionine-dependent methyltransferases"/>
    <property type="match status" value="1"/>
</dbReference>
<keyword evidence="8" id="KW-1185">Reference proteome</keyword>
<dbReference type="GO" id="GO:0009007">
    <property type="term" value="F:site-specific DNA-methyltransferase (adenine-specific) activity"/>
    <property type="evidence" value="ECO:0007669"/>
    <property type="project" value="UniProtKB-EC"/>
</dbReference>
<dbReference type="Gene3D" id="3.40.50.150">
    <property type="entry name" value="Vaccinia Virus protein VP39"/>
    <property type="match status" value="2"/>
</dbReference>
<evidence type="ECO:0000256" key="2">
    <source>
        <dbReference type="ARBA" id="ARBA00022603"/>
    </source>
</evidence>
<evidence type="ECO:0000259" key="6">
    <source>
        <dbReference type="Pfam" id="PF07669"/>
    </source>
</evidence>
<evidence type="ECO:0000256" key="5">
    <source>
        <dbReference type="ARBA" id="ARBA00047942"/>
    </source>
</evidence>
<keyword evidence="2" id="KW-0489">Methyltransferase</keyword>
<dbReference type="InterPro" id="IPR011639">
    <property type="entry name" value="MethylTrfase_TaqI-like_dom"/>
</dbReference>
<dbReference type="RefSeq" id="WP_253758472.1">
    <property type="nucleotide sequence ID" value="NZ_BAABKA010000005.1"/>
</dbReference>
<evidence type="ECO:0000313" key="7">
    <source>
        <dbReference type="EMBL" id="MCP2365302.1"/>
    </source>
</evidence>
<dbReference type="Proteomes" id="UP001139648">
    <property type="component" value="Unassembled WGS sequence"/>
</dbReference>
<evidence type="ECO:0000256" key="4">
    <source>
        <dbReference type="ARBA" id="ARBA00022691"/>
    </source>
</evidence>
<keyword evidence="3" id="KW-0808">Transferase</keyword>
<dbReference type="Pfam" id="PF07669">
    <property type="entry name" value="Eco57I"/>
    <property type="match status" value="1"/>
</dbReference>
<dbReference type="EMBL" id="JAMZEB010000002">
    <property type="protein sequence ID" value="MCP2365302.1"/>
    <property type="molecule type" value="Genomic_DNA"/>
</dbReference>